<dbReference type="SMART" id="SM00388">
    <property type="entry name" value="HisKA"/>
    <property type="match status" value="1"/>
</dbReference>
<keyword evidence="7" id="KW-0812">Transmembrane</keyword>
<keyword evidence="12" id="KW-1185">Reference proteome</keyword>
<feature type="transmembrane region" description="Helical" evidence="7">
    <location>
        <begin position="400"/>
        <end position="421"/>
    </location>
</feature>
<evidence type="ECO:0000256" key="5">
    <source>
        <dbReference type="ARBA" id="ARBA00023163"/>
    </source>
</evidence>
<dbReference type="OrthoDB" id="1522078at2"/>
<dbReference type="Pfam" id="PF02518">
    <property type="entry name" value="HATPase_c"/>
    <property type="match status" value="1"/>
</dbReference>
<keyword evidence="7" id="KW-0472">Membrane</keyword>
<name>A0A6I4ITM7_9FLAO</name>
<evidence type="ECO:0000259" key="9">
    <source>
        <dbReference type="PROSITE" id="PS50109"/>
    </source>
</evidence>
<evidence type="ECO:0000256" key="6">
    <source>
        <dbReference type="PROSITE-ProRule" id="PRU00169"/>
    </source>
</evidence>
<dbReference type="SUPFAM" id="SSF48452">
    <property type="entry name" value="TPR-like"/>
    <property type="match status" value="1"/>
</dbReference>
<dbReference type="SUPFAM" id="SSF55874">
    <property type="entry name" value="ATPase domain of HSP90 chaperone/DNA topoisomerase II/histidine kinase"/>
    <property type="match status" value="1"/>
</dbReference>
<keyword evidence="3 6" id="KW-0597">Phosphoprotein</keyword>
<dbReference type="EC" id="2.7.13.3" evidence="2"/>
<comment type="catalytic activity">
    <reaction evidence="1">
        <text>ATP + protein L-histidine = ADP + protein N-phospho-L-histidine.</text>
        <dbReference type="EC" id="2.7.13.3"/>
    </reaction>
</comment>
<protein>
    <recommendedName>
        <fullName evidence="2">histidine kinase</fullName>
        <ecNumber evidence="2">2.7.13.3</ecNumber>
    </recommendedName>
</protein>
<evidence type="ECO:0000256" key="1">
    <source>
        <dbReference type="ARBA" id="ARBA00000085"/>
    </source>
</evidence>
<dbReference type="InterPro" id="IPR011990">
    <property type="entry name" value="TPR-like_helical_dom_sf"/>
</dbReference>
<dbReference type="InterPro" id="IPR036097">
    <property type="entry name" value="HisK_dim/P_sf"/>
</dbReference>
<dbReference type="InterPro" id="IPR019734">
    <property type="entry name" value="TPR_rpt"/>
</dbReference>
<dbReference type="PANTHER" id="PTHR43547:SF2">
    <property type="entry name" value="HYBRID SIGNAL TRANSDUCTION HISTIDINE KINASE C"/>
    <property type="match status" value="1"/>
</dbReference>
<dbReference type="SUPFAM" id="SSF47384">
    <property type="entry name" value="Homodimeric domain of signal transducing histidine kinase"/>
    <property type="match status" value="1"/>
</dbReference>
<evidence type="ECO:0000256" key="3">
    <source>
        <dbReference type="ARBA" id="ARBA00022553"/>
    </source>
</evidence>
<dbReference type="SMART" id="SM00342">
    <property type="entry name" value="HTH_ARAC"/>
    <property type="match status" value="1"/>
</dbReference>
<dbReference type="InterPro" id="IPR003661">
    <property type="entry name" value="HisK_dim/P_dom"/>
</dbReference>
<dbReference type="Gene3D" id="3.40.50.2300">
    <property type="match status" value="1"/>
</dbReference>
<dbReference type="PROSITE" id="PS50109">
    <property type="entry name" value="HIS_KIN"/>
    <property type="match status" value="1"/>
</dbReference>
<dbReference type="Pfam" id="PF12833">
    <property type="entry name" value="HTH_18"/>
    <property type="match status" value="1"/>
</dbReference>
<dbReference type="PROSITE" id="PS01124">
    <property type="entry name" value="HTH_ARAC_FAMILY_2"/>
    <property type="match status" value="1"/>
</dbReference>
<dbReference type="GO" id="GO:0000155">
    <property type="term" value="F:phosphorelay sensor kinase activity"/>
    <property type="evidence" value="ECO:0007669"/>
    <property type="project" value="InterPro"/>
</dbReference>
<dbReference type="InterPro" id="IPR001789">
    <property type="entry name" value="Sig_transdc_resp-reg_receiver"/>
</dbReference>
<dbReference type="SMART" id="SM00448">
    <property type="entry name" value="REC"/>
    <property type="match status" value="1"/>
</dbReference>
<dbReference type="Proteomes" id="UP000431264">
    <property type="component" value="Unassembled WGS sequence"/>
</dbReference>
<keyword evidence="5" id="KW-0804">Transcription</keyword>
<dbReference type="SMART" id="SM00387">
    <property type="entry name" value="HATPase_c"/>
    <property type="match status" value="1"/>
</dbReference>
<dbReference type="RefSeq" id="WP_140998652.1">
    <property type="nucleotide sequence ID" value="NZ_VDCZ01000011.1"/>
</dbReference>
<dbReference type="Gene3D" id="3.30.565.10">
    <property type="entry name" value="Histidine kinase-like ATPase, C-terminal domain"/>
    <property type="match status" value="1"/>
</dbReference>
<evidence type="ECO:0000259" key="10">
    <source>
        <dbReference type="PROSITE" id="PS50110"/>
    </source>
</evidence>
<dbReference type="GO" id="GO:0003700">
    <property type="term" value="F:DNA-binding transcription factor activity"/>
    <property type="evidence" value="ECO:0007669"/>
    <property type="project" value="InterPro"/>
</dbReference>
<feature type="domain" description="Histidine kinase" evidence="9">
    <location>
        <begin position="444"/>
        <end position="655"/>
    </location>
</feature>
<reference evidence="12" key="1">
    <citation type="submission" date="2019-05" db="EMBL/GenBank/DDBJ databases">
        <title>Flavobacterium profundi sp. nov., isolated from a deep-sea seamount.</title>
        <authorList>
            <person name="Zhang D.-C."/>
        </authorList>
    </citation>
    <scope>NUCLEOTIDE SEQUENCE [LARGE SCALE GENOMIC DNA]</scope>
    <source>
        <strain evidence="12">TP390</strain>
    </source>
</reference>
<dbReference type="Gene3D" id="1.10.10.60">
    <property type="entry name" value="Homeodomain-like"/>
    <property type="match status" value="1"/>
</dbReference>
<evidence type="ECO:0000313" key="11">
    <source>
        <dbReference type="EMBL" id="MVO10223.1"/>
    </source>
</evidence>
<keyword evidence="7" id="KW-1133">Transmembrane helix</keyword>
<dbReference type="PRINTS" id="PR00344">
    <property type="entry name" value="BCTRLSENSOR"/>
</dbReference>
<dbReference type="PANTHER" id="PTHR43547">
    <property type="entry name" value="TWO-COMPONENT HISTIDINE KINASE"/>
    <property type="match status" value="1"/>
</dbReference>
<organism evidence="11 12">
    <name type="scientific">Flavobacterium profundi</name>
    <dbReference type="NCBI Taxonomy" id="1774945"/>
    <lineage>
        <taxon>Bacteria</taxon>
        <taxon>Pseudomonadati</taxon>
        <taxon>Bacteroidota</taxon>
        <taxon>Flavobacteriia</taxon>
        <taxon>Flavobacteriales</taxon>
        <taxon>Flavobacteriaceae</taxon>
        <taxon>Flavobacterium</taxon>
    </lineage>
</organism>
<feature type="domain" description="HTH araC/xylS-type" evidence="8">
    <location>
        <begin position="830"/>
        <end position="929"/>
    </location>
</feature>
<dbReference type="SUPFAM" id="SSF46689">
    <property type="entry name" value="Homeodomain-like"/>
    <property type="match status" value="1"/>
</dbReference>
<comment type="caution">
    <text evidence="11">The sequence shown here is derived from an EMBL/GenBank/DDBJ whole genome shotgun (WGS) entry which is preliminary data.</text>
</comment>
<dbReference type="InterPro" id="IPR011006">
    <property type="entry name" value="CheY-like_superfamily"/>
</dbReference>
<evidence type="ECO:0000256" key="2">
    <source>
        <dbReference type="ARBA" id="ARBA00012438"/>
    </source>
</evidence>
<evidence type="ECO:0000256" key="4">
    <source>
        <dbReference type="ARBA" id="ARBA00023015"/>
    </source>
</evidence>
<dbReference type="AlphaFoldDB" id="A0A6I4ITM7"/>
<dbReference type="InterPro" id="IPR003594">
    <property type="entry name" value="HATPase_dom"/>
</dbReference>
<dbReference type="InterPro" id="IPR036890">
    <property type="entry name" value="HATPase_C_sf"/>
</dbReference>
<evidence type="ECO:0000259" key="8">
    <source>
        <dbReference type="PROSITE" id="PS01124"/>
    </source>
</evidence>
<dbReference type="Gene3D" id="1.25.40.10">
    <property type="entry name" value="Tetratricopeptide repeat domain"/>
    <property type="match status" value="2"/>
</dbReference>
<feature type="domain" description="Response regulatory" evidence="10">
    <location>
        <begin position="683"/>
        <end position="798"/>
    </location>
</feature>
<proteinExistence type="predicted"/>
<dbReference type="Gene3D" id="1.10.287.130">
    <property type="match status" value="1"/>
</dbReference>
<evidence type="ECO:0000256" key="7">
    <source>
        <dbReference type="SAM" id="Phobius"/>
    </source>
</evidence>
<dbReference type="SMART" id="SM00028">
    <property type="entry name" value="TPR"/>
    <property type="match status" value="4"/>
</dbReference>
<dbReference type="Pfam" id="PF00512">
    <property type="entry name" value="HisKA"/>
    <property type="match status" value="1"/>
</dbReference>
<dbReference type="CDD" id="cd00082">
    <property type="entry name" value="HisKA"/>
    <property type="match status" value="1"/>
</dbReference>
<evidence type="ECO:0000313" key="12">
    <source>
        <dbReference type="Proteomes" id="UP000431264"/>
    </source>
</evidence>
<dbReference type="FunFam" id="1.10.287.130:FF:000045">
    <property type="entry name" value="Two-component system sensor histidine kinase/response regulator"/>
    <property type="match status" value="1"/>
</dbReference>
<sequence length="930" mass="107096">MKNWISIVLCLIVMNGFSQQKSISLLEYKIQNETSEQVKGNAYYQLAEIYFTKSQLDSAYHYATKSWKVFESQKKDSLSFLTTQLLVQITSKTHQNENTYYLKRIEEKAQKISNKKMVSQVFMELGTYFYSIQKDDLAMQFRLKADEINTAYQIKNRTVVSNLTGIAQLLIFSKKTSNSRNFDRAEKYVIKALQIAEEIQNDTAIGAVYEKYAHLQAIKEEYDVAKKYLFKGLKASQNVKDTLRESSIYLSLARVQEAKKQKDSALFYYQKRIAILSTSTQKKELGFAYLNMGDFLLEEEHFPEAVVALERARNIFNQKVDQRNELEIKTLKTLAKAYSKNNQPIQAYATLSLATKKNDSTLIAQNDAQVLELETKYQTEKKEQAIQLLATENKLEKNKLYVVVTLMLLLLISALFLGYHYNNKIKTAQKIQELNELKSIFFTNISHEFRTPLTLIKSPLQSLQKEITKKNQLDKLQLIDQNSNRMLELINQLLALSKIDSGNLKLLLKKGIVIDFLQNVIAPFRFEANENNKIFEVRFTENRNAYYFDKDVLEKILSNLLSNAFKYTSEKDTIIFEAIINDAVLTLIVSNTGTQINEEDLPQLFERFYQKKETNAGFGIGLALVKELVDLYQGTIHAQVHKDTLTFQVALPLQKEHHHAVLIEEKEISLRPHENSTESNVPLLLIVEDNADIRNLLISVLQDSYTILEAKDGMEGLEIAEKEIPDCIISDIMMPKLNGYELTQQIKSNELTSFIPVILLTADASEKSQLQGIKSAADAFLTKPFHNEILRETITQILQERKKLQERYRQELILKPTEIVVDSYDEKFIARLEIILDKNLSNPDFTTEIFANEANISRMQLHRKLKSLFGVSATEFIRNERLKLAYQLLQKPNVTVSEVAYAVGFNEITYFSKCFKDYFSVPPSSIQKQP</sequence>
<feature type="modified residue" description="4-aspartylphosphate" evidence="6">
    <location>
        <position position="731"/>
    </location>
</feature>
<dbReference type="InterPro" id="IPR009057">
    <property type="entry name" value="Homeodomain-like_sf"/>
</dbReference>
<dbReference type="GO" id="GO:0043565">
    <property type="term" value="F:sequence-specific DNA binding"/>
    <property type="evidence" value="ECO:0007669"/>
    <property type="project" value="InterPro"/>
</dbReference>
<accession>A0A6I4ITM7</accession>
<dbReference type="PROSITE" id="PS50110">
    <property type="entry name" value="RESPONSE_REGULATORY"/>
    <property type="match status" value="1"/>
</dbReference>
<dbReference type="InterPro" id="IPR018060">
    <property type="entry name" value="HTH_AraC"/>
</dbReference>
<dbReference type="InterPro" id="IPR004358">
    <property type="entry name" value="Sig_transdc_His_kin-like_C"/>
</dbReference>
<dbReference type="InterPro" id="IPR005467">
    <property type="entry name" value="His_kinase_dom"/>
</dbReference>
<gene>
    <name evidence="11" type="ORF">GOQ30_13705</name>
</gene>
<dbReference type="Pfam" id="PF00072">
    <property type="entry name" value="Response_reg"/>
    <property type="match status" value="1"/>
</dbReference>
<dbReference type="SUPFAM" id="SSF52172">
    <property type="entry name" value="CheY-like"/>
    <property type="match status" value="1"/>
</dbReference>
<keyword evidence="4" id="KW-0805">Transcription regulation</keyword>
<dbReference type="EMBL" id="WQLW01000011">
    <property type="protein sequence ID" value="MVO10223.1"/>
    <property type="molecule type" value="Genomic_DNA"/>
</dbReference>